<sequence>MACSHPTRLQLLLFCAICIGLQSCAKATKLDLVTAGKEAMKTVVNETLPQDLLDVIAPVDEELKAMVNETLAAFEGKKKLDLKLKLNKFKPQATPTPMVTLPPPTNISVTMIPNGTSTPLPSSTTNPQVTSSMAGSTPPPATPSLPSSTTPDIPTSTPTPTSTSTLVPTCYDVLGPNLCNGLGPTSTSGDLCTDPVTCACTSTSVDTVCFGTNGLCFSTPSNYSQCGLYQDCAAAPINLGFEELTGRVIGNPFTYDGLSFSATNQDSTAFFQIVTPSTETFAEIQSGAAALEGTYEGRRTGGVRFSTQILVATDGNILTGGAYVAVPAYLNAIGNGRSSIYTTTTGVLATAPQPTCQSNSFPLLTPVGPPGGSPARVFFANPGNPCIVDTLTLFTTNFGPNALVEARISLDDFVVCKANSASALQGALPG</sequence>
<organism evidence="3 4">
    <name type="scientific">Coccomyxa subellipsoidea (strain C-169)</name>
    <name type="common">Green microalga</name>
    <dbReference type="NCBI Taxonomy" id="574566"/>
    <lineage>
        <taxon>Eukaryota</taxon>
        <taxon>Viridiplantae</taxon>
        <taxon>Chlorophyta</taxon>
        <taxon>core chlorophytes</taxon>
        <taxon>Trebouxiophyceae</taxon>
        <taxon>Trebouxiophyceae incertae sedis</taxon>
        <taxon>Coccomyxaceae</taxon>
        <taxon>Coccomyxa</taxon>
        <taxon>Coccomyxa subellipsoidea</taxon>
    </lineage>
</organism>
<comment type="caution">
    <text evidence="3">The sequence shown here is derived from an EMBL/GenBank/DDBJ whole genome shotgun (WGS) entry which is preliminary data.</text>
</comment>
<keyword evidence="2" id="KW-0732">Signal</keyword>
<gene>
    <name evidence="3" type="ORF">COCSUDRAFT_48044</name>
</gene>
<dbReference type="EMBL" id="AGSI01000011">
    <property type="protein sequence ID" value="EIE22052.1"/>
    <property type="molecule type" value="Genomic_DNA"/>
</dbReference>
<feature type="signal peptide" evidence="2">
    <location>
        <begin position="1"/>
        <end position="27"/>
    </location>
</feature>
<protein>
    <submittedName>
        <fullName evidence="3">Uncharacterized protein</fullName>
    </submittedName>
</protein>
<dbReference type="OrthoDB" id="10602141at2759"/>
<feature type="region of interest" description="Disordered" evidence="1">
    <location>
        <begin position="112"/>
        <end position="162"/>
    </location>
</feature>
<dbReference type="GeneID" id="17040037"/>
<feature type="chain" id="PRO_5003637304" evidence="2">
    <location>
        <begin position="28"/>
        <end position="430"/>
    </location>
</feature>
<feature type="compositionally biased region" description="Low complexity" evidence="1">
    <location>
        <begin position="144"/>
        <end position="162"/>
    </location>
</feature>
<dbReference type="Proteomes" id="UP000007264">
    <property type="component" value="Unassembled WGS sequence"/>
</dbReference>
<evidence type="ECO:0000313" key="4">
    <source>
        <dbReference type="Proteomes" id="UP000007264"/>
    </source>
</evidence>
<keyword evidence="4" id="KW-1185">Reference proteome</keyword>
<evidence type="ECO:0000256" key="1">
    <source>
        <dbReference type="SAM" id="MobiDB-lite"/>
    </source>
</evidence>
<evidence type="ECO:0000256" key="2">
    <source>
        <dbReference type="SAM" id="SignalP"/>
    </source>
</evidence>
<feature type="compositionally biased region" description="Low complexity" evidence="1">
    <location>
        <begin position="113"/>
        <end position="136"/>
    </location>
</feature>
<accession>I0YUI3</accession>
<dbReference type="AlphaFoldDB" id="I0YUI3"/>
<dbReference type="RefSeq" id="XP_005646596.1">
    <property type="nucleotide sequence ID" value="XM_005646539.1"/>
</dbReference>
<proteinExistence type="predicted"/>
<evidence type="ECO:0000313" key="3">
    <source>
        <dbReference type="EMBL" id="EIE22052.1"/>
    </source>
</evidence>
<dbReference type="KEGG" id="csl:COCSUDRAFT_48044"/>
<name>I0YUI3_COCSC</name>
<reference evidence="3 4" key="1">
    <citation type="journal article" date="2012" name="Genome Biol.">
        <title>The genome of the polar eukaryotic microalga coccomyxa subellipsoidea reveals traits of cold adaptation.</title>
        <authorList>
            <person name="Blanc G."/>
            <person name="Agarkova I."/>
            <person name="Grimwood J."/>
            <person name="Kuo A."/>
            <person name="Brueggeman A."/>
            <person name="Dunigan D."/>
            <person name="Gurnon J."/>
            <person name="Ladunga I."/>
            <person name="Lindquist E."/>
            <person name="Lucas S."/>
            <person name="Pangilinan J."/>
            <person name="Proschold T."/>
            <person name="Salamov A."/>
            <person name="Schmutz J."/>
            <person name="Weeks D."/>
            <person name="Yamada T."/>
            <person name="Claverie J.M."/>
            <person name="Grigoriev I."/>
            <person name="Van Etten J."/>
            <person name="Lomsadze A."/>
            <person name="Borodovsky M."/>
        </authorList>
    </citation>
    <scope>NUCLEOTIDE SEQUENCE [LARGE SCALE GENOMIC DNA]</scope>
    <source>
        <strain evidence="3 4">C-169</strain>
    </source>
</reference>